<proteinExistence type="predicted"/>
<accession>A0A238ZRE4</accession>
<reference evidence="1 2" key="1">
    <citation type="submission" date="2017-06" db="EMBL/GenBank/DDBJ databases">
        <authorList>
            <person name="Kim H.J."/>
            <person name="Triplett B.A."/>
        </authorList>
    </citation>
    <scope>NUCLEOTIDE SEQUENCE [LARGE SCALE GENOMIC DNA]</scope>
    <source>
        <strain evidence="1 2">DSM 44272</strain>
    </source>
</reference>
<protein>
    <submittedName>
        <fullName evidence="1">Uncharacterized protein</fullName>
    </submittedName>
</protein>
<dbReference type="Proteomes" id="UP000198403">
    <property type="component" value="Unassembled WGS sequence"/>
</dbReference>
<name>A0A238ZRE4_9ACTN</name>
<gene>
    <name evidence="1" type="ORF">SAMN06272737_13148</name>
</gene>
<keyword evidence="2" id="KW-1185">Reference proteome</keyword>
<evidence type="ECO:0000313" key="2">
    <source>
        <dbReference type="Proteomes" id="UP000198403"/>
    </source>
</evidence>
<evidence type="ECO:0000313" key="1">
    <source>
        <dbReference type="EMBL" id="SNR85518.1"/>
    </source>
</evidence>
<dbReference type="AlphaFoldDB" id="A0A238ZRE4"/>
<sequence>MLGRRKRCVILKEQRLPNLPADVIHRLYKPFDVFDIKWDCPQFG</sequence>
<dbReference type="EMBL" id="FZNO01000031">
    <property type="protein sequence ID" value="SNR85518.1"/>
    <property type="molecule type" value="Genomic_DNA"/>
</dbReference>
<organism evidence="1 2">
    <name type="scientific">Blastococcus mobilis</name>
    <dbReference type="NCBI Taxonomy" id="1938746"/>
    <lineage>
        <taxon>Bacteria</taxon>
        <taxon>Bacillati</taxon>
        <taxon>Actinomycetota</taxon>
        <taxon>Actinomycetes</taxon>
        <taxon>Geodermatophilales</taxon>
        <taxon>Geodermatophilaceae</taxon>
        <taxon>Blastococcus</taxon>
    </lineage>
</organism>